<evidence type="ECO:0000256" key="2">
    <source>
        <dbReference type="ARBA" id="ARBA00004604"/>
    </source>
</evidence>
<keyword evidence="6" id="KW-0833">Ubl conjugation pathway</keyword>
<keyword evidence="5" id="KW-0645">Protease</keyword>
<dbReference type="PANTHER" id="PTHR24006:SF758">
    <property type="entry name" value="UBIQUITIN CARBOXYL-TERMINAL HYDROLASE 36"/>
    <property type="match status" value="1"/>
</dbReference>
<feature type="compositionally biased region" description="Basic and acidic residues" evidence="14">
    <location>
        <begin position="898"/>
        <end position="912"/>
    </location>
</feature>
<feature type="region of interest" description="Disordered" evidence="14">
    <location>
        <begin position="136"/>
        <end position="155"/>
    </location>
</feature>
<feature type="compositionally biased region" description="Polar residues" evidence="14">
    <location>
        <begin position="1115"/>
        <end position="1129"/>
    </location>
</feature>
<evidence type="ECO:0000256" key="12">
    <source>
        <dbReference type="ARBA" id="ARBA00042420"/>
    </source>
</evidence>
<feature type="compositionally biased region" description="Polar residues" evidence="14">
    <location>
        <begin position="1202"/>
        <end position="1212"/>
    </location>
</feature>
<evidence type="ECO:0000256" key="13">
    <source>
        <dbReference type="ARBA" id="ARBA00043009"/>
    </source>
</evidence>
<dbReference type="PROSITE" id="PS50235">
    <property type="entry name" value="USP_3"/>
    <property type="match status" value="1"/>
</dbReference>
<gene>
    <name evidence="16" type="ORF">ODALV1_LOCUS2285</name>
</gene>
<dbReference type="InterPro" id="IPR018200">
    <property type="entry name" value="USP_CS"/>
</dbReference>
<dbReference type="Proteomes" id="UP001642540">
    <property type="component" value="Unassembled WGS sequence"/>
</dbReference>
<feature type="domain" description="USP" evidence="15">
    <location>
        <begin position="337"/>
        <end position="646"/>
    </location>
</feature>
<accession>A0ABP1PRD5</accession>
<feature type="region of interest" description="Disordered" evidence="14">
    <location>
        <begin position="192"/>
        <end position="241"/>
    </location>
</feature>
<evidence type="ECO:0000256" key="3">
    <source>
        <dbReference type="ARBA" id="ARBA00009085"/>
    </source>
</evidence>
<comment type="caution">
    <text evidence="16">The sequence shown here is derived from an EMBL/GenBank/DDBJ whole genome shotgun (WGS) entry which is preliminary data.</text>
</comment>
<feature type="compositionally biased region" description="Basic and acidic residues" evidence="14">
    <location>
        <begin position="939"/>
        <end position="997"/>
    </location>
</feature>
<feature type="region of interest" description="Disordered" evidence="14">
    <location>
        <begin position="37"/>
        <end position="58"/>
    </location>
</feature>
<keyword evidence="17" id="KW-1185">Reference proteome</keyword>
<evidence type="ECO:0000256" key="7">
    <source>
        <dbReference type="ARBA" id="ARBA00022801"/>
    </source>
</evidence>
<comment type="similarity">
    <text evidence="3">Belongs to the peptidase C19 family.</text>
</comment>
<feature type="compositionally biased region" description="Low complexity" evidence="14">
    <location>
        <begin position="923"/>
        <end position="938"/>
    </location>
</feature>
<evidence type="ECO:0000256" key="9">
    <source>
        <dbReference type="ARBA" id="ARBA00039432"/>
    </source>
</evidence>
<dbReference type="PROSITE" id="PS00972">
    <property type="entry name" value="USP_1"/>
    <property type="match status" value="1"/>
</dbReference>
<protein>
    <recommendedName>
        <fullName evidence="9">Ubiquitin carboxyl-terminal hydrolase 36</fullName>
        <ecNumber evidence="4">3.4.19.12</ecNumber>
    </recommendedName>
    <alternativeName>
        <fullName evidence="12">Deubiquitinating enzyme 36</fullName>
    </alternativeName>
    <alternativeName>
        <fullName evidence="11">Protein scrawny</fullName>
    </alternativeName>
    <alternativeName>
        <fullName evidence="10">Ubiquitin thioesterase 36</fullName>
    </alternativeName>
    <alternativeName>
        <fullName evidence="13">Ubiquitin-specific-processing protease 36</fullName>
    </alternativeName>
</protein>
<feature type="compositionally biased region" description="Polar residues" evidence="14">
    <location>
        <begin position="719"/>
        <end position="741"/>
    </location>
</feature>
<feature type="compositionally biased region" description="Basic residues" evidence="14">
    <location>
        <begin position="1171"/>
        <end position="1181"/>
    </location>
</feature>
<organism evidence="16 17">
    <name type="scientific">Orchesella dallaii</name>
    <dbReference type="NCBI Taxonomy" id="48710"/>
    <lineage>
        <taxon>Eukaryota</taxon>
        <taxon>Metazoa</taxon>
        <taxon>Ecdysozoa</taxon>
        <taxon>Arthropoda</taxon>
        <taxon>Hexapoda</taxon>
        <taxon>Collembola</taxon>
        <taxon>Entomobryomorpha</taxon>
        <taxon>Entomobryoidea</taxon>
        <taxon>Orchesellidae</taxon>
        <taxon>Orchesellinae</taxon>
        <taxon>Orchesella</taxon>
    </lineage>
</organism>
<feature type="compositionally biased region" description="Polar residues" evidence="14">
    <location>
        <begin position="770"/>
        <end position="780"/>
    </location>
</feature>
<dbReference type="EC" id="3.4.19.12" evidence="4"/>
<dbReference type="PANTHER" id="PTHR24006">
    <property type="entry name" value="UBIQUITIN CARBOXYL-TERMINAL HYDROLASE"/>
    <property type="match status" value="1"/>
</dbReference>
<evidence type="ECO:0000313" key="16">
    <source>
        <dbReference type="EMBL" id="CAL8072700.1"/>
    </source>
</evidence>
<proteinExistence type="inferred from homology"/>
<sequence>MSLGASSASNHEMRPVSGEDLVTAALQSSLARAQKNYKLSNHKKLSPGESFKTKQSGNGLGVGGKAHALKFQSEFDLWVEQATEFTFVSEGYTNGATVPKNIECLNSNYVPGRKLKLKKKSTPEKSALLKRDCESTAEVDGKNKPRDRDTSLKGKDKLKTAVGTENSFEIFKKLKETRKEKKKWLKLKKKLLKQGHSVEEAESLIQSPNGSAGAIQKQLEWKSAKKGGGAESLLKQQQLGKNKRIKMKDLVENGESASAGVSGPKTPPSQGSSSGSQSMNGGCSSGSSGYGSGSSSGSSSNSSSSPSQGHQLPKPKRILYPREKIVPGYTEKLPVGAGFYNMGNSCYLNASLQAVFHVPAFINWLRHDVDHRRQCQDNVNCIICAMKKTLDSAMSRQNSAPNAIRPVEIINRLRSICRHFSHGRQEDAHEFLRYLFESMEKSYLSAINGLRLDNRTKETNPLGQIFGGYLRTEVTCLKCHYVSTTFQPTAELQLDIRHVTTLEDAIMNHFKKERLDNNDYKCEKCRTISQATKQFSLEVPPVVLCLQLKRFTLYGTKIAKRIHCNRSLNMSKYMHKSKQVNGFSDLRYRLVALVTHLGSSPNCGHYTAIAEAANGSFYQFDDAYVHPVTTANALNNDAYVIIYEMDKRAHKPPEPSSAASSSGYSTNLSFPSSTVTSSSSSSSTPTLFPKKLPSTPIPKVPSFQSKFNTEHESKKESLPNGNSSTSEKVNGNSNNITNGTKGLTLDRKLISFGLSTNTPKKINILKPGASLTNSSKLGIQSNGNSASNSAVASSSPMSKEKSDQTIKLVPYNDDEESDKDEGRVLSNGKRLKSPEKQSPARNPELPITPPKSPKSANNSSAVSGASAQAENTVKRNCSPKPSVESVGAPKSENSVPKDCAKRKAPSDEDTPRKSRPHRRRRSSSSSSTSSNSSTTCSDSKSKKSNESKRKREECPRSLEKKSSSSHHSSDSRRDRDHNHRESYSQERDRERRRDRNPSRSPSLDAEKDKRASSDDRKRSESATDGIFDVSRLKHENSIVGWDGQKSLLSRSLEEDRKRSNAQSLDEDYDNEFDQGRTKKVRRSLSLPRESEGYNVGNRFQNVVDKKKQVEAWSKIMNSGSKTNSDSKSWTNEDDSSRHRKGFASRPSSSNSGIGSRPRHSSSHSSSNYQRSHGRSPFKNGHHSSNGGNHYRNQHHYNGGNKHWSSNNDRNRH</sequence>
<feature type="compositionally biased region" description="Low complexity" evidence="14">
    <location>
        <begin position="269"/>
        <end position="287"/>
    </location>
</feature>
<dbReference type="InterPro" id="IPR028889">
    <property type="entry name" value="USP"/>
</dbReference>
<feature type="region of interest" description="Disordered" evidence="14">
    <location>
        <begin position="758"/>
        <end position="1212"/>
    </location>
</feature>
<feature type="region of interest" description="Disordered" evidence="14">
    <location>
        <begin position="673"/>
        <end position="741"/>
    </location>
</feature>
<reference evidence="16 17" key="1">
    <citation type="submission" date="2024-08" db="EMBL/GenBank/DDBJ databases">
        <authorList>
            <person name="Cucini C."/>
            <person name="Frati F."/>
        </authorList>
    </citation>
    <scope>NUCLEOTIDE SEQUENCE [LARGE SCALE GENOMIC DNA]</scope>
</reference>
<feature type="compositionally biased region" description="Basic residues" evidence="14">
    <location>
        <begin position="913"/>
        <end position="922"/>
    </location>
</feature>
<feature type="compositionally biased region" description="Low complexity" evidence="14">
    <location>
        <begin position="853"/>
        <end position="869"/>
    </location>
</feature>
<dbReference type="SUPFAM" id="SSF54001">
    <property type="entry name" value="Cysteine proteinases"/>
    <property type="match status" value="1"/>
</dbReference>
<feature type="region of interest" description="Disordered" evidence="14">
    <location>
        <begin position="255"/>
        <end position="320"/>
    </location>
</feature>
<comment type="subcellular location">
    <subcellularLocation>
        <location evidence="2">Nucleus</location>
        <location evidence="2">Nucleolus</location>
    </subcellularLocation>
</comment>
<keyword evidence="7" id="KW-0378">Hydrolase</keyword>
<feature type="compositionally biased region" description="Low complexity" evidence="14">
    <location>
        <begin position="295"/>
        <end position="309"/>
    </location>
</feature>
<evidence type="ECO:0000256" key="6">
    <source>
        <dbReference type="ARBA" id="ARBA00022786"/>
    </source>
</evidence>
<name>A0ABP1PRD5_9HEXA</name>
<evidence type="ECO:0000256" key="14">
    <source>
        <dbReference type="SAM" id="MobiDB-lite"/>
    </source>
</evidence>
<comment type="catalytic activity">
    <reaction evidence="1">
        <text>Thiol-dependent hydrolysis of ester, thioester, amide, peptide and isopeptide bonds formed by the C-terminal Gly of ubiquitin (a 76-residue protein attached to proteins as an intracellular targeting signal).</text>
        <dbReference type="EC" id="3.4.19.12"/>
    </reaction>
</comment>
<dbReference type="InterPro" id="IPR038765">
    <property type="entry name" value="Papain-like_cys_pep_sf"/>
</dbReference>
<dbReference type="InterPro" id="IPR050164">
    <property type="entry name" value="Peptidase_C19"/>
</dbReference>
<evidence type="ECO:0000256" key="5">
    <source>
        <dbReference type="ARBA" id="ARBA00022670"/>
    </source>
</evidence>
<feature type="compositionally biased region" description="Low complexity" evidence="14">
    <location>
        <begin position="781"/>
        <end position="795"/>
    </location>
</feature>
<evidence type="ECO:0000256" key="1">
    <source>
        <dbReference type="ARBA" id="ARBA00000707"/>
    </source>
</evidence>
<dbReference type="PROSITE" id="PS00973">
    <property type="entry name" value="USP_2"/>
    <property type="match status" value="1"/>
</dbReference>
<evidence type="ECO:0000256" key="8">
    <source>
        <dbReference type="ARBA" id="ARBA00022807"/>
    </source>
</evidence>
<dbReference type="Pfam" id="PF00443">
    <property type="entry name" value="UCH"/>
    <property type="match status" value="1"/>
</dbReference>
<keyword evidence="8" id="KW-0788">Thiol protease</keyword>
<evidence type="ECO:0000256" key="10">
    <source>
        <dbReference type="ARBA" id="ARBA00041300"/>
    </source>
</evidence>
<feature type="compositionally biased region" description="Low complexity" evidence="14">
    <location>
        <begin position="1144"/>
        <end position="1155"/>
    </location>
</feature>
<evidence type="ECO:0000313" key="17">
    <source>
        <dbReference type="Proteomes" id="UP001642540"/>
    </source>
</evidence>
<feature type="compositionally biased region" description="Low complexity" evidence="14">
    <location>
        <begin position="673"/>
        <end position="686"/>
    </location>
</feature>
<dbReference type="InterPro" id="IPR001394">
    <property type="entry name" value="Peptidase_C19_UCH"/>
</dbReference>
<evidence type="ECO:0000256" key="11">
    <source>
        <dbReference type="ARBA" id="ARBA00042154"/>
    </source>
</evidence>
<dbReference type="Gene3D" id="3.90.70.10">
    <property type="entry name" value="Cysteine proteinases"/>
    <property type="match status" value="1"/>
</dbReference>
<evidence type="ECO:0000256" key="4">
    <source>
        <dbReference type="ARBA" id="ARBA00012759"/>
    </source>
</evidence>
<feature type="compositionally biased region" description="Basic and acidic residues" evidence="14">
    <location>
        <begin position="1004"/>
        <end position="1021"/>
    </location>
</feature>
<feature type="compositionally biased region" description="Basic and acidic residues" evidence="14">
    <location>
        <begin position="708"/>
        <end position="717"/>
    </location>
</feature>
<dbReference type="EMBL" id="CAXLJM020000007">
    <property type="protein sequence ID" value="CAL8072700.1"/>
    <property type="molecule type" value="Genomic_DNA"/>
</dbReference>
<evidence type="ECO:0000259" key="15">
    <source>
        <dbReference type="PROSITE" id="PS50235"/>
    </source>
</evidence>